<dbReference type="Proteomes" id="UP001498421">
    <property type="component" value="Unassembled WGS sequence"/>
</dbReference>
<accession>A0ABR1IET2</accession>
<sequence length="489" mass="55293">MDWARDNVGLSESDLTNVFKYVPRESTIVHLLSDNKYRAQISSLQSDDEWSSWLQQELPTAERPESGLVLILAKRLGEPPGPSGTKMSSNDWLQQADIQPSISFQKSRATTFSTFPEKLSGNQGSTGIAAGSGRRGVRTLPFSRETFEQITGAFFTHSSIARVISRSDVPFFSSESVQIQQQAHVYNCRSSNAWDMDLALSETYFPERSLTFAILYGCTAPIEKEIIKRLALVQEEATHPVLMPGIFAELERSRHMKLVQSKIAMLETRILELDIHSGDIDMPKRVDSDERNMAKRTAWLDTTYLRNGLLSWNTQLGRMIQDLKEFEKSVYKPTQTQRPALPGKYELARDMSEGVHRDSDSDDGLTPLRWNRASIPDSDYSLFGDADSGRGRLAGEKGTEMIPMPRFSDVGELDYEYHQGTIVAGKKIKGRLLMIRDEYQDWIRDCTMRVDGMAMATQWAQGETNVEIALATKQDSRDIPCRSLQYDVF</sequence>
<keyword evidence="2" id="KW-1185">Reference proteome</keyword>
<name>A0ABR1IET2_9HYPO</name>
<reference evidence="1 2" key="1">
    <citation type="journal article" date="2025" name="Microbiol. Resour. Announc.">
        <title>Draft genome sequences for Neonectria magnoliae and Neonectria punicea, canker pathogens of Liriodendron tulipifera and Acer saccharum in West Virginia.</title>
        <authorList>
            <person name="Petronek H.M."/>
            <person name="Kasson M.T."/>
            <person name="Metheny A.M."/>
            <person name="Stauder C.M."/>
            <person name="Lovett B."/>
            <person name="Lynch S.C."/>
            <person name="Garnas J.R."/>
            <person name="Kasson L.R."/>
            <person name="Stajich J.E."/>
        </authorList>
    </citation>
    <scope>NUCLEOTIDE SEQUENCE [LARGE SCALE GENOMIC DNA]</scope>
    <source>
        <strain evidence="1 2">NRRL 64651</strain>
    </source>
</reference>
<evidence type="ECO:0000313" key="2">
    <source>
        <dbReference type="Proteomes" id="UP001498421"/>
    </source>
</evidence>
<evidence type="ECO:0000313" key="1">
    <source>
        <dbReference type="EMBL" id="KAK7431373.1"/>
    </source>
</evidence>
<organism evidence="1 2">
    <name type="scientific">Neonectria magnoliae</name>
    <dbReference type="NCBI Taxonomy" id="2732573"/>
    <lineage>
        <taxon>Eukaryota</taxon>
        <taxon>Fungi</taxon>
        <taxon>Dikarya</taxon>
        <taxon>Ascomycota</taxon>
        <taxon>Pezizomycotina</taxon>
        <taxon>Sordariomycetes</taxon>
        <taxon>Hypocreomycetidae</taxon>
        <taxon>Hypocreales</taxon>
        <taxon>Nectriaceae</taxon>
        <taxon>Neonectria</taxon>
    </lineage>
</organism>
<protein>
    <submittedName>
        <fullName evidence="1">Uncharacterized protein</fullName>
    </submittedName>
</protein>
<proteinExistence type="predicted"/>
<comment type="caution">
    <text evidence="1">The sequence shown here is derived from an EMBL/GenBank/DDBJ whole genome shotgun (WGS) entry which is preliminary data.</text>
</comment>
<gene>
    <name evidence="1" type="ORF">QQZ08_002144</name>
</gene>
<dbReference type="EMBL" id="JAZAVK010000012">
    <property type="protein sequence ID" value="KAK7431373.1"/>
    <property type="molecule type" value="Genomic_DNA"/>
</dbReference>